<dbReference type="AlphaFoldDB" id="A0A167VHL1"/>
<accession>A0A167VHL1</accession>
<name>A0A167VHL1_9AGAM</name>
<gene>
    <name evidence="1" type="ORF">FIBSPDRAFT_903817</name>
</gene>
<organism evidence="1">
    <name type="scientific">Athelia psychrophila</name>
    <dbReference type="NCBI Taxonomy" id="1759441"/>
    <lineage>
        <taxon>Eukaryota</taxon>
        <taxon>Fungi</taxon>
        <taxon>Dikarya</taxon>
        <taxon>Basidiomycota</taxon>
        <taxon>Agaricomycotina</taxon>
        <taxon>Agaricomycetes</taxon>
        <taxon>Agaricomycetidae</taxon>
        <taxon>Atheliales</taxon>
        <taxon>Atheliaceae</taxon>
        <taxon>Athelia</taxon>
    </lineage>
</organism>
<reference evidence="1" key="1">
    <citation type="journal article" date="2016" name="Mol. Biol. Evol.">
        <title>Comparative Genomics of Early-Diverging Mushroom-Forming Fungi Provides Insights into the Origins of Lignocellulose Decay Capabilities.</title>
        <authorList>
            <person name="Nagy L.G."/>
            <person name="Riley R."/>
            <person name="Tritt A."/>
            <person name="Adam C."/>
            <person name="Daum C."/>
            <person name="Floudas D."/>
            <person name="Sun H."/>
            <person name="Yadav J.S."/>
            <person name="Pangilinan J."/>
            <person name="Larsson K.H."/>
            <person name="Matsuura K."/>
            <person name="Barry K."/>
            <person name="Labutti K."/>
            <person name="Kuo R."/>
            <person name="Ohm R.A."/>
            <person name="Bhattacharya S.S."/>
            <person name="Shirouzu T."/>
            <person name="Yoshinaga Y."/>
            <person name="Martin F.M."/>
            <person name="Grigoriev I.V."/>
            <person name="Hibbett D.S."/>
        </authorList>
    </citation>
    <scope>NUCLEOTIDE SEQUENCE [LARGE SCALE GENOMIC DNA]</scope>
    <source>
        <strain evidence="1">CBS 109695</strain>
    </source>
</reference>
<evidence type="ECO:0000313" key="1">
    <source>
        <dbReference type="EMBL" id="KZP05023.1"/>
    </source>
</evidence>
<protein>
    <submittedName>
        <fullName evidence="1">Uncharacterized protein</fullName>
    </submittedName>
</protein>
<sequence length="146" mass="16218">MPTILPPVLEPVTFSFDSDEVQLISIVDAAIGTTIKLGTRGAGNHIMDHRGHDNCKRKMLRDAKKAAKLQNLVWSKQEERALGILEQITTGWRRQKNIPDSDGFDLTHPHSHGPGGSPCLGLHWDWISNSYNSKPGKMAEWSKAPD</sequence>
<proteinExistence type="predicted"/>
<dbReference type="EMBL" id="KV417869">
    <property type="protein sequence ID" value="KZP05023.1"/>
    <property type="molecule type" value="Genomic_DNA"/>
</dbReference>